<keyword evidence="1" id="KW-0012">Acyltransferase</keyword>
<dbReference type="Proteomes" id="UP000827976">
    <property type="component" value="Chromosome 17"/>
</dbReference>
<accession>A0ACB7UEL6</accession>
<evidence type="ECO:0000313" key="2">
    <source>
        <dbReference type="Proteomes" id="UP000827976"/>
    </source>
</evidence>
<gene>
    <name evidence="1" type="ORF">IHE45_17G105700</name>
</gene>
<comment type="caution">
    <text evidence="1">The sequence shown here is derived from an EMBL/GenBank/DDBJ whole genome shotgun (WGS) entry which is preliminary data.</text>
</comment>
<name>A0ACB7UEL6_DIOAL</name>
<sequence>MASNGSCNAVDDHKENRGGGPGAIASVLALATANPPNVFYQDAYPDYYFRITNNEHRVELKEKFKRICERSTIKKRYMFLTEEILKQKLNLCSFMEENSLDTRHDIVVEEVPKLGAKAAVKALQEWGRPLSEITHLIFCSTGGVDLPGADFQLIKLLGLSLSTKRIMLYGLGCYAGGTVLRIAKDLAENNQNARVLVVCSEMTAIGFRGTDDVHIDSLIGQAIFGDGSAAAVVGVNPIPGMETPFFELVSTYQVIIPDSEKAIHCHLREVGLTFHLRSDVPNTISENMEESLLKMFEQLGIRITDWNSLFWITHAGGRAIFDRIEEKLGLKPEKLKATRHVMSEYGNMVSCCVFFAMDEMRKRSMAEGLRTAGEGLEWGVLHGFGPGLTVETIVLHAPPLRGLVSN</sequence>
<dbReference type="EMBL" id="CM037027">
    <property type="protein sequence ID" value="KAH7658686.1"/>
    <property type="molecule type" value="Genomic_DNA"/>
</dbReference>
<keyword evidence="1" id="KW-0808">Transferase</keyword>
<proteinExistence type="predicted"/>
<keyword evidence="2" id="KW-1185">Reference proteome</keyword>
<protein>
    <submittedName>
        <fullName evidence="1">Naringenin-chalcone synthase protein</fullName>
        <ecNumber evidence="1">2.3.1.74</ecNumber>
    </submittedName>
</protein>
<dbReference type="EC" id="2.3.1.74" evidence="1"/>
<reference evidence="2" key="1">
    <citation type="journal article" date="2022" name="Nat. Commun.">
        <title>Chromosome evolution and the genetic basis of agronomically important traits in greater yam.</title>
        <authorList>
            <person name="Bredeson J.V."/>
            <person name="Lyons J.B."/>
            <person name="Oniyinde I.O."/>
            <person name="Okereke N.R."/>
            <person name="Kolade O."/>
            <person name="Nnabue I."/>
            <person name="Nwadili C.O."/>
            <person name="Hribova E."/>
            <person name="Parker M."/>
            <person name="Nwogha J."/>
            <person name="Shu S."/>
            <person name="Carlson J."/>
            <person name="Kariba R."/>
            <person name="Muthemba S."/>
            <person name="Knop K."/>
            <person name="Barton G.J."/>
            <person name="Sherwood A.V."/>
            <person name="Lopez-Montes A."/>
            <person name="Asiedu R."/>
            <person name="Jamnadass R."/>
            <person name="Muchugi A."/>
            <person name="Goodstein D."/>
            <person name="Egesi C.N."/>
            <person name="Featherston J."/>
            <person name="Asfaw A."/>
            <person name="Simpson G.G."/>
            <person name="Dolezel J."/>
            <person name="Hendre P.S."/>
            <person name="Van Deynze A."/>
            <person name="Kumar P.L."/>
            <person name="Obidiegwu J.E."/>
            <person name="Bhattacharjee R."/>
            <person name="Rokhsar D.S."/>
        </authorList>
    </citation>
    <scope>NUCLEOTIDE SEQUENCE [LARGE SCALE GENOMIC DNA]</scope>
    <source>
        <strain evidence="2">cv. TDa95/00328</strain>
    </source>
</reference>
<organism evidence="1 2">
    <name type="scientific">Dioscorea alata</name>
    <name type="common">Purple yam</name>
    <dbReference type="NCBI Taxonomy" id="55571"/>
    <lineage>
        <taxon>Eukaryota</taxon>
        <taxon>Viridiplantae</taxon>
        <taxon>Streptophyta</taxon>
        <taxon>Embryophyta</taxon>
        <taxon>Tracheophyta</taxon>
        <taxon>Spermatophyta</taxon>
        <taxon>Magnoliopsida</taxon>
        <taxon>Liliopsida</taxon>
        <taxon>Dioscoreales</taxon>
        <taxon>Dioscoreaceae</taxon>
        <taxon>Dioscorea</taxon>
    </lineage>
</organism>
<evidence type="ECO:0000313" key="1">
    <source>
        <dbReference type="EMBL" id="KAH7658686.1"/>
    </source>
</evidence>